<dbReference type="Proteomes" id="UP000054549">
    <property type="component" value="Unassembled WGS sequence"/>
</dbReference>
<protein>
    <submittedName>
        <fullName evidence="1">Uncharacterized protein</fullName>
    </submittedName>
</protein>
<keyword evidence="2" id="KW-1185">Reference proteome</keyword>
<sequence>MKLIVPGDAAQILNPLLRARDFVFQVKPTSAKSQCTNELYREPIVWDKWGR</sequence>
<dbReference type="EMBL" id="KN818249">
    <property type="protein sequence ID" value="KIL64464.1"/>
    <property type="molecule type" value="Genomic_DNA"/>
</dbReference>
<dbReference type="HOGENOM" id="CLU_3105865_0_0_1"/>
<evidence type="ECO:0000313" key="2">
    <source>
        <dbReference type="Proteomes" id="UP000054549"/>
    </source>
</evidence>
<proteinExistence type="predicted"/>
<dbReference type="InParanoid" id="A0A0C2TCB7"/>
<dbReference type="AlphaFoldDB" id="A0A0C2TCB7"/>
<evidence type="ECO:0000313" key="1">
    <source>
        <dbReference type="EMBL" id="KIL64464.1"/>
    </source>
</evidence>
<accession>A0A0C2TCB7</accession>
<gene>
    <name evidence="1" type="ORF">M378DRAFT_163234</name>
</gene>
<reference evidence="1 2" key="1">
    <citation type="submission" date="2014-04" db="EMBL/GenBank/DDBJ databases">
        <title>Evolutionary Origins and Diversification of the Mycorrhizal Mutualists.</title>
        <authorList>
            <consortium name="DOE Joint Genome Institute"/>
            <consortium name="Mycorrhizal Genomics Consortium"/>
            <person name="Kohler A."/>
            <person name="Kuo A."/>
            <person name="Nagy L.G."/>
            <person name="Floudas D."/>
            <person name="Copeland A."/>
            <person name="Barry K.W."/>
            <person name="Cichocki N."/>
            <person name="Veneault-Fourrey C."/>
            <person name="LaButti K."/>
            <person name="Lindquist E.A."/>
            <person name="Lipzen A."/>
            <person name="Lundell T."/>
            <person name="Morin E."/>
            <person name="Murat C."/>
            <person name="Riley R."/>
            <person name="Ohm R."/>
            <person name="Sun H."/>
            <person name="Tunlid A."/>
            <person name="Henrissat B."/>
            <person name="Grigoriev I.V."/>
            <person name="Hibbett D.S."/>
            <person name="Martin F."/>
        </authorList>
    </citation>
    <scope>NUCLEOTIDE SEQUENCE [LARGE SCALE GENOMIC DNA]</scope>
    <source>
        <strain evidence="1 2">Koide BX008</strain>
    </source>
</reference>
<organism evidence="1 2">
    <name type="scientific">Amanita muscaria (strain Koide BX008)</name>
    <dbReference type="NCBI Taxonomy" id="946122"/>
    <lineage>
        <taxon>Eukaryota</taxon>
        <taxon>Fungi</taxon>
        <taxon>Dikarya</taxon>
        <taxon>Basidiomycota</taxon>
        <taxon>Agaricomycotina</taxon>
        <taxon>Agaricomycetes</taxon>
        <taxon>Agaricomycetidae</taxon>
        <taxon>Agaricales</taxon>
        <taxon>Pluteineae</taxon>
        <taxon>Amanitaceae</taxon>
        <taxon>Amanita</taxon>
    </lineage>
</organism>
<name>A0A0C2TCB7_AMAMK</name>